<dbReference type="RefSeq" id="WP_153499990.1">
    <property type="nucleotide sequence ID" value="NZ_JBMZXE010000049.1"/>
</dbReference>
<evidence type="ECO:0000256" key="3">
    <source>
        <dbReference type="ARBA" id="ARBA00023098"/>
    </source>
</evidence>
<evidence type="ECO:0000256" key="1">
    <source>
        <dbReference type="ARBA" id="ARBA00022516"/>
    </source>
</evidence>
<keyword evidence="6" id="KW-1185">Reference proteome</keyword>
<dbReference type="Proteomes" id="UP000469421">
    <property type="component" value="Unassembled WGS sequence"/>
</dbReference>
<accession>A0A6N7LRX7</accession>
<dbReference type="Pfam" id="PF04336">
    <property type="entry name" value="ACP_PD"/>
    <property type="match status" value="1"/>
</dbReference>
<keyword evidence="1" id="KW-0444">Lipid biosynthesis</keyword>
<evidence type="ECO:0000256" key="2">
    <source>
        <dbReference type="ARBA" id="ARBA00022801"/>
    </source>
</evidence>
<dbReference type="PANTHER" id="PTHR38764">
    <property type="entry name" value="ACYL CARRIER PROTEIN PHOSPHODIESTERASE"/>
    <property type="match status" value="1"/>
</dbReference>
<sequence length="197" mass="22581">MNYLAHLTLAQPFAPSKVGNVLGDFMRGVEVAGLSEPVRLGLDNHRLVDRFTDSHDWVRAQRAKFSPARRRFAGVALDVLFDHFLWHHWSSFYASPRGDTIALHYRHLQAGDALMPPVMRQRMQRMAEFDLLNRYVELRQVGQALDMIAGRIRFANRFTGIVEEIVPFYEELEEGFLVFYPQLQHAVAQAALEAQSG</sequence>
<gene>
    <name evidence="5" type="ORF">GFN93_06795</name>
</gene>
<keyword evidence="2" id="KW-0378">Hydrolase</keyword>
<protein>
    <submittedName>
        <fullName evidence="5">DUF479 domain-containing protein</fullName>
    </submittedName>
</protein>
<evidence type="ECO:0000313" key="6">
    <source>
        <dbReference type="Proteomes" id="UP000469421"/>
    </source>
</evidence>
<evidence type="ECO:0000313" key="5">
    <source>
        <dbReference type="EMBL" id="MQX52952.1"/>
    </source>
</evidence>
<dbReference type="GO" id="GO:0006633">
    <property type="term" value="P:fatty acid biosynthetic process"/>
    <property type="evidence" value="ECO:0007669"/>
    <property type="project" value="UniProtKB-KW"/>
</dbReference>
<dbReference type="AlphaFoldDB" id="A0A6N7LRX7"/>
<dbReference type="InterPro" id="IPR007431">
    <property type="entry name" value="ACP_PD"/>
</dbReference>
<comment type="caution">
    <text evidence="5">The sequence shown here is derived from an EMBL/GenBank/DDBJ whole genome shotgun (WGS) entry which is preliminary data.</text>
</comment>
<keyword evidence="4" id="KW-0275">Fatty acid biosynthesis</keyword>
<dbReference type="PANTHER" id="PTHR38764:SF1">
    <property type="entry name" value="ACYL CARRIER PROTEIN PHOSPHODIESTERASE"/>
    <property type="match status" value="1"/>
</dbReference>
<keyword evidence="3" id="KW-0443">Lipid metabolism</keyword>
<name>A0A6N7LRX7_9GAMM</name>
<dbReference type="EMBL" id="WIRE01000001">
    <property type="protein sequence ID" value="MQX52952.1"/>
    <property type="molecule type" value="Genomic_DNA"/>
</dbReference>
<proteinExistence type="predicted"/>
<keyword evidence="4" id="KW-0276">Fatty acid metabolism</keyword>
<evidence type="ECO:0000256" key="4">
    <source>
        <dbReference type="ARBA" id="ARBA00023160"/>
    </source>
</evidence>
<dbReference type="GO" id="GO:0008770">
    <property type="term" value="F:[acyl-carrier-protein] phosphodiesterase activity"/>
    <property type="evidence" value="ECO:0007669"/>
    <property type="project" value="InterPro"/>
</dbReference>
<reference evidence="5 6" key="1">
    <citation type="submission" date="2019-10" db="EMBL/GenBank/DDBJ databases">
        <title>Alcanivorax sp.PA15-N-34 draft genome sequence.</title>
        <authorList>
            <person name="Liao X."/>
            <person name="Shao Z."/>
        </authorList>
    </citation>
    <scope>NUCLEOTIDE SEQUENCE [LARGE SCALE GENOMIC DNA]</scope>
    <source>
        <strain evidence="5 6">PA15-N-34</strain>
    </source>
</reference>
<organism evidence="5 6">
    <name type="scientific">Alcanivorax sediminis</name>
    <dbReference type="NCBI Taxonomy" id="2663008"/>
    <lineage>
        <taxon>Bacteria</taxon>
        <taxon>Pseudomonadati</taxon>
        <taxon>Pseudomonadota</taxon>
        <taxon>Gammaproteobacteria</taxon>
        <taxon>Oceanospirillales</taxon>
        <taxon>Alcanivoracaceae</taxon>
        <taxon>Alcanivorax</taxon>
    </lineage>
</organism>